<proteinExistence type="predicted"/>
<reference evidence="1 2" key="1">
    <citation type="journal article" date="2015" name="Nature">
        <title>rRNA introns, odd ribosomes, and small enigmatic genomes across a large radiation of phyla.</title>
        <authorList>
            <person name="Brown C.T."/>
            <person name="Hug L.A."/>
            <person name="Thomas B.C."/>
            <person name="Sharon I."/>
            <person name="Castelle C.J."/>
            <person name="Singh A."/>
            <person name="Wilkins M.J."/>
            <person name="Williams K.H."/>
            <person name="Banfield J.F."/>
        </authorList>
    </citation>
    <scope>NUCLEOTIDE SEQUENCE [LARGE SCALE GENOMIC DNA]</scope>
</reference>
<evidence type="ECO:0000313" key="2">
    <source>
        <dbReference type="Proteomes" id="UP000034588"/>
    </source>
</evidence>
<protein>
    <submittedName>
        <fullName evidence="1">Uncharacterized protein</fullName>
    </submittedName>
</protein>
<name>A0A0G1W3U6_9BACT</name>
<accession>A0A0G1W3U6</accession>
<gene>
    <name evidence="1" type="ORF">UY48_C0003G0062</name>
</gene>
<dbReference type="EMBL" id="LCQD01000003">
    <property type="protein sequence ID" value="KKW13240.1"/>
    <property type="molecule type" value="Genomic_DNA"/>
</dbReference>
<evidence type="ECO:0000313" key="1">
    <source>
        <dbReference type="EMBL" id="KKW13240.1"/>
    </source>
</evidence>
<comment type="caution">
    <text evidence="1">The sequence shown here is derived from an EMBL/GenBank/DDBJ whole genome shotgun (WGS) entry which is preliminary data.</text>
</comment>
<sequence>MKPAKYHLTSVVVRDVLGVPHAFAVVGIKSKRCLSDVKIVLTMEHRMELDRAAKNSGFPDGKDGIAWCTKVFQIRDRRYDGGLEVSVEPSKYFNNGETLAVEVSDMIHRFPSQLTVGGPLNEAPIPGLCWGDVTFIQAVQAAHNLTGKMDDNSRAC</sequence>
<dbReference type="Proteomes" id="UP000034588">
    <property type="component" value="Unassembled WGS sequence"/>
</dbReference>
<dbReference type="AlphaFoldDB" id="A0A0G1W3U6"/>
<organism evidence="1 2">
    <name type="scientific">Candidatus Gottesmanbacteria bacterium GW2011_GWB1_49_7</name>
    <dbReference type="NCBI Taxonomy" id="1618448"/>
    <lineage>
        <taxon>Bacteria</taxon>
        <taxon>Candidatus Gottesmaniibacteriota</taxon>
    </lineage>
</organism>